<name>A0A7K1KK15_9BACT</name>
<dbReference type="PANTHER" id="PTHR46401">
    <property type="entry name" value="GLYCOSYLTRANSFERASE WBBK-RELATED"/>
    <property type="match status" value="1"/>
</dbReference>
<comment type="caution">
    <text evidence="4">The sequence shown here is derived from an EMBL/GenBank/DDBJ whole genome shotgun (WGS) entry which is preliminary data.</text>
</comment>
<feature type="domain" description="Glycosyl transferase family 1" evidence="2">
    <location>
        <begin position="219"/>
        <end position="372"/>
    </location>
</feature>
<accession>A0A7K1KK15</accession>
<feature type="domain" description="Glycosyl transferase family 4" evidence="3">
    <location>
        <begin position="26"/>
        <end position="191"/>
    </location>
</feature>
<protein>
    <submittedName>
        <fullName evidence="4">Glycosyltransferase</fullName>
    </submittedName>
</protein>
<evidence type="ECO:0000259" key="3">
    <source>
        <dbReference type="Pfam" id="PF12000"/>
    </source>
</evidence>
<dbReference type="Pfam" id="PF00534">
    <property type="entry name" value="Glycos_transf_1"/>
    <property type="match status" value="1"/>
</dbReference>
<sequence length="421" mass="46559">MRILITHNNFPAQFRHIAEHLGRVPGNTIVFATKTPREEWTIPGVTKAVFAPMGEPSKTHPLAGGFDDAVRHGAGLLQLCLGLKKQGFVPDVILGHSGWGQTLFLRDAYPDTPFIGYFEWYYAADSPETAFDARARTEAEKAAIRLRNTAILHDLASCRAGVAPTAWQRSQFPTEFQPKIIQAHDGINTVYFSPADDGLLPIDQLDLPGTDLTGATELVTYCSRGLEPYRGFPQFYEALPAILDARPGCHALIVGEDRVCYSPRLPEGQSYKSLLQEKVAVDQSRVHFTGPLPYGWYKRVLQASSVHVYLTWPFVLSWSFLEAMSCGALVVGSDTEPVREVLRHGENGLLTDFRSPSRIARTVIEALTRQREMLPLRAGARRTILDRYCLSKCLPVHLGLLAQAAKDGPARFATPAHSVAN</sequence>
<dbReference type="PANTHER" id="PTHR46401:SF2">
    <property type="entry name" value="GLYCOSYLTRANSFERASE WBBK-RELATED"/>
    <property type="match status" value="1"/>
</dbReference>
<dbReference type="Gene3D" id="3.40.50.2000">
    <property type="entry name" value="Glycogen Phosphorylase B"/>
    <property type="match status" value="2"/>
</dbReference>
<dbReference type="InterPro" id="IPR001296">
    <property type="entry name" value="Glyco_trans_1"/>
</dbReference>
<dbReference type="InterPro" id="IPR022623">
    <property type="entry name" value="Glyco_trans_4"/>
</dbReference>
<dbReference type="GO" id="GO:0009103">
    <property type="term" value="P:lipopolysaccharide biosynthetic process"/>
    <property type="evidence" value="ECO:0007669"/>
    <property type="project" value="TreeGrafter"/>
</dbReference>
<dbReference type="RefSeq" id="WP_155931984.1">
    <property type="nucleotide sequence ID" value="NZ_WODC01000001.1"/>
</dbReference>
<evidence type="ECO:0000313" key="4">
    <source>
        <dbReference type="EMBL" id="MUM76399.1"/>
    </source>
</evidence>
<dbReference type="SUPFAM" id="SSF53756">
    <property type="entry name" value="UDP-Glycosyltransferase/glycogen phosphorylase"/>
    <property type="match status" value="1"/>
</dbReference>
<dbReference type="EMBL" id="WODC01000001">
    <property type="protein sequence ID" value="MUM76399.1"/>
    <property type="molecule type" value="Genomic_DNA"/>
</dbReference>
<dbReference type="Pfam" id="PF12000">
    <property type="entry name" value="Glyco_trans_4_3"/>
    <property type="match status" value="1"/>
</dbReference>
<evidence type="ECO:0000313" key="5">
    <source>
        <dbReference type="Proteomes" id="UP000461162"/>
    </source>
</evidence>
<evidence type="ECO:0000259" key="2">
    <source>
        <dbReference type="Pfam" id="PF00534"/>
    </source>
</evidence>
<dbReference type="Proteomes" id="UP000461162">
    <property type="component" value="Unassembled WGS sequence"/>
</dbReference>
<reference evidence="4 5" key="1">
    <citation type="submission" date="2019-11" db="EMBL/GenBank/DDBJ databases">
        <title>Pseudodesulfovibrio alkaliphilus, sp. nov., an alkaliphilic sulfate-reducing bacteria from mud volcano of Taman peninsula, Russia.</title>
        <authorList>
            <person name="Frolova A."/>
            <person name="Merkel A.Y."/>
            <person name="Slobodkin A.I."/>
        </authorList>
    </citation>
    <scope>NUCLEOTIDE SEQUENCE [LARGE SCALE GENOMIC DNA]</scope>
    <source>
        <strain evidence="4 5">F-1</strain>
    </source>
</reference>
<keyword evidence="5" id="KW-1185">Reference proteome</keyword>
<dbReference type="AlphaFoldDB" id="A0A7K1KK15"/>
<dbReference type="GO" id="GO:0016757">
    <property type="term" value="F:glycosyltransferase activity"/>
    <property type="evidence" value="ECO:0007669"/>
    <property type="project" value="InterPro"/>
</dbReference>
<organism evidence="4 5">
    <name type="scientific">Pseudodesulfovibrio alkaliphilus</name>
    <dbReference type="NCBI Taxonomy" id="2661613"/>
    <lineage>
        <taxon>Bacteria</taxon>
        <taxon>Pseudomonadati</taxon>
        <taxon>Thermodesulfobacteriota</taxon>
        <taxon>Desulfovibrionia</taxon>
        <taxon>Desulfovibrionales</taxon>
        <taxon>Desulfovibrionaceae</taxon>
    </lineage>
</organism>
<proteinExistence type="predicted"/>
<evidence type="ECO:0000256" key="1">
    <source>
        <dbReference type="ARBA" id="ARBA00022679"/>
    </source>
</evidence>
<gene>
    <name evidence="4" type="ORF">GKC30_01985</name>
</gene>
<keyword evidence="1 4" id="KW-0808">Transferase</keyword>